<reference evidence="3" key="2">
    <citation type="submission" date="2020-09" db="EMBL/GenBank/DDBJ databases">
        <authorList>
            <person name="Sun Q."/>
            <person name="Kim S."/>
        </authorList>
    </citation>
    <scope>NUCLEOTIDE SEQUENCE</scope>
    <source>
        <strain evidence="3">KCTC 32513</strain>
    </source>
</reference>
<evidence type="ECO:0000313" key="4">
    <source>
        <dbReference type="Proteomes" id="UP000634004"/>
    </source>
</evidence>
<reference evidence="3" key="1">
    <citation type="journal article" date="2014" name="Int. J. Syst. Evol. Microbiol.">
        <title>Complete genome sequence of Corynebacterium casei LMG S-19264T (=DSM 44701T), isolated from a smear-ripened cheese.</title>
        <authorList>
            <consortium name="US DOE Joint Genome Institute (JGI-PGF)"/>
            <person name="Walter F."/>
            <person name="Albersmeier A."/>
            <person name="Kalinowski J."/>
            <person name="Ruckert C."/>
        </authorList>
    </citation>
    <scope>NUCLEOTIDE SEQUENCE</scope>
    <source>
        <strain evidence="3">KCTC 32513</strain>
    </source>
</reference>
<dbReference type="SUPFAM" id="SSF53474">
    <property type="entry name" value="alpha/beta-Hydrolases"/>
    <property type="match status" value="1"/>
</dbReference>
<evidence type="ECO:0000313" key="3">
    <source>
        <dbReference type="EMBL" id="GHB00922.1"/>
    </source>
</evidence>
<dbReference type="Pfam" id="PF12697">
    <property type="entry name" value="Abhydrolase_6"/>
    <property type="match status" value="1"/>
</dbReference>
<evidence type="ECO:0000256" key="1">
    <source>
        <dbReference type="ARBA" id="ARBA00008645"/>
    </source>
</evidence>
<dbReference type="EMBL" id="BMZH01000011">
    <property type="protein sequence ID" value="GHB00922.1"/>
    <property type="molecule type" value="Genomic_DNA"/>
</dbReference>
<comment type="caution">
    <text evidence="3">The sequence shown here is derived from an EMBL/GenBank/DDBJ whole genome shotgun (WGS) entry which is preliminary data.</text>
</comment>
<comment type="similarity">
    <text evidence="1">Belongs to the AB hydrolase superfamily.</text>
</comment>
<sequence>MLKQRHNVNIQGAGDRTLVFAHGYGCDQNMWRPVADGLVNDYRTVLFDYVGFGGSDLSAYDSEHYANLDAYAQDVVNLGRELSLTNAVFVGHSVSSMIGALACTAAPDMFSDIIMVGPSPYYLSDDTYSGGFTHVQIDEMLEFLDANHFGWSEAMAPQIMGNSDRPELGQQLTKSFCATDPQVAQDFARVTFLSDTRDILPNVQTRSLVLQCRDDIIAPESVGKYVHDKLPNSVFRLLDATGHCPNLSAPDEVIAAIRDFLLDDLAHDE</sequence>
<dbReference type="RefSeq" id="WP_189498910.1">
    <property type="nucleotide sequence ID" value="NZ_BMZH01000011.1"/>
</dbReference>
<dbReference type="Gene3D" id="3.40.50.1820">
    <property type="entry name" value="alpha/beta hydrolase"/>
    <property type="match status" value="1"/>
</dbReference>
<dbReference type="PANTHER" id="PTHR43039">
    <property type="entry name" value="ESTERASE-RELATED"/>
    <property type="match status" value="1"/>
</dbReference>
<dbReference type="InterPro" id="IPR029058">
    <property type="entry name" value="AB_hydrolase_fold"/>
</dbReference>
<proteinExistence type="inferred from homology"/>
<evidence type="ECO:0000259" key="2">
    <source>
        <dbReference type="Pfam" id="PF12697"/>
    </source>
</evidence>
<organism evidence="3 4">
    <name type="scientific">Algimonas arctica</name>
    <dbReference type="NCBI Taxonomy" id="1479486"/>
    <lineage>
        <taxon>Bacteria</taxon>
        <taxon>Pseudomonadati</taxon>
        <taxon>Pseudomonadota</taxon>
        <taxon>Alphaproteobacteria</taxon>
        <taxon>Maricaulales</taxon>
        <taxon>Robiginitomaculaceae</taxon>
        <taxon>Algimonas</taxon>
    </lineage>
</organism>
<name>A0A8J3CTW0_9PROT</name>
<gene>
    <name evidence="3" type="ORF">GCM10009069_24810</name>
</gene>
<accession>A0A8J3CTW0</accession>
<feature type="domain" description="AB hydrolase-1" evidence="2">
    <location>
        <begin position="18"/>
        <end position="256"/>
    </location>
</feature>
<protein>
    <submittedName>
        <fullName evidence="3">Hydrolase</fullName>
    </submittedName>
</protein>
<dbReference type="Proteomes" id="UP000634004">
    <property type="component" value="Unassembled WGS sequence"/>
</dbReference>
<dbReference type="AlphaFoldDB" id="A0A8J3CTW0"/>
<keyword evidence="3" id="KW-0378">Hydrolase</keyword>
<dbReference type="InterPro" id="IPR000073">
    <property type="entry name" value="AB_hydrolase_1"/>
</dbReference>
<dbReference type="GO" id="GO:0016787">
    <property type="term" value="F:hydrolase activity"/>
    <property type="evidence" value="ECO:0007669"/>
    <property type="project" value="UniProtKB-KW"/>
</dbReference>
<keyword evidence="4" id="KW-1185">Reference proteome</keyword>